<evidence type="ECO:0000256" key="1">
    <source>
        <dbReference type="SAM" id="SignalP"/>
    </source>
</evidence>
<keyword evidence="3" id="KW-1185">Reference proteome</keyword>
<feature type="chain" id="PRO_5019210627" evidence="1">
    <location>
        <begin position="24"/>
        <end position="201"/>
    </location>
</feature>
<organism evidence="2 3">
    <name type="scientific">Aurantiacibacter zhengii</name>
    <dbReference type="NCBI Taxonomy" id="2307003"/>
    <lineage>
        <taxon>Bacteria</taxon>
        <taxon>Pseudomonadati</taxon>
        <taxon>Pseudomonadota</taxon>
        <taxon>Alphaproteobacteria</taxon>
        <taxon>Sphingomonadales</taxon>
        <taxon>Erythrobacteraceae</taxon>
        <taxon>Aurantiacibacter</taxon>
    </lineage>
</organism>
<feature type="signal peptide" evidence="1">
    <location>
        <begin position="1"/>
        <end position="23"/>
    </location>
</feature>
<dbReference type="AlphaFoldDB" id="A0A418NMX0"/>
<evidence type="ECO:0000313" key="3">
    <source>
        <dbReference type="Proteomes" id="UP000286576"/>
    </source>
</evidence>
<dbReference type="Gene3D" id="2.60.120.260">
    <property type="entry name" value="Galactose-binding domain-like"/>
    <property type="match status" value="1"/>
</dbReference>
<reference evidence="2 3" key="1">
    <citation type="submission" date="2018-08" db="EMBL/GenBank/DDBJ databases">
        <title>Erythrobacter zhengii sp.nov., a bacterium isolated from deep-sea sediment.</title>
        <authorList>
            <person name="Fang C."/>
            <person name="Wu Y.-H."/>
            <person name="Sun C."/>
            <person name="Wang H."/>
            <person name="Cheng H."/>
            <person name="Meng F.-X."/>
            <person name="Wang C.-S."/>
            <person name="Xu X.-W."/>
        </authorList>
    </citation>
    <scope>NUCLEOTIDE SEQUENCE [LARGE SCALE GENOMIC DNA]</scope>
    <source>
        <strain evidence="2 3">V18</strain>
    </source>
</reference>
<comment type="caution">
    <text evidence="2">The sequence shown here is derived from an EMBL/GenBank/DDBJ whole genome shotgun (WGS) entry which is preliminary data.</text>
</comment>
<protein>
    <submittedName>
        <fullName evidence="2">Uncharacterized protein</fullName>
    </submittedName>
</protein>
<name>A0A418NMX0_9SPHN</name>
<sequence length="201" mass="21151">MTMKLIAFLGATASLALAGSALAQDTVEPRNTPGLPDNLAAIDDVLRGGLLNDPTSIAWENYGVGTEVIQDESYPGGGVAMRVSIGPSANVYDGGLNIPLLAPVNAGEQLTIGFFARTISSEAADGMGRVQVRFQLNEPPYPGFGEKVVQIDDEWGFYEITAPAGRAMRRNGIVALQFGLEEQVVEIGQAIVVSGTRTIAD</sequence>
<proteinExistence type="predicted"/>
<keyword evidence="1" id="KW-0732">Signal</keyword>
<accession>A0A418NMX0</accession>
<dbReference type="EMBL" id="QXFL01000015">
    <property type="protein sequence ID" value="RIV82740.1"/>
    <property type="molecule type" value="Genomic_DNA"/>
</dbReference>
<gene>
    <name evidence="2" type="ORF">D2V07_17540</name>
</gene>
<evidence type="ECO:0000313" key="2">
    <source>
        <dbReference type="EMBL" id="RIV82740.1"/>
    </source>
</evidence>
<dbReference type="Proteomes" id="UP000286576">
    <property type="component" value="Unassembled WGS sequence"/>
</dbReference>